<comment type="caution">
    <text evidence="8">The sequence shown here is derived from an EMBL/GenBank/DDBJ whole genome shotgun (WGS) entry which is preliminary data.</text>
</comment>
<dbReference type="GO" id="GO:0005829">
    <property type="term" value="C:cytosol"/>
    <property type="evidence" value="ECO:0007669"/>
    <property type="project" value="TreeGrafter"/>
</dbReference>
<dbReference type="SUPFAM" id="SSF54236">
    <property type="entry name" value="Ubiquitin-like"/>
    <property type="match status" value="1"/>
</dbReference>
<reference evidence="8 9" key="1">
    <citation type="submission" date="2024-05" db="EMBL/GenBank/DDBJ databases">
        <authorList>
            <person name="Wallberg A."/>
        </authorList>
    </citation>
    <scope>NUCLEOTIDE SEQUENCE [LARGE SCALE GENOMIC DNA]</scope>
</reference>
<feature type="region of interest" description="Disordered" evidence="4">
    <location>
        <begin position="659"/>
        <end position="686"/>
    </location>
</feature>
<feature type="compositionally biased region" description="Pro residues" evidence="4">
    <location>
        <begin position="43"/>
        <end position="53"/>
    </location>
</feature>
<dbReference type="InterPro" id="IPR003123">
    <property type="entry name" value="VPS9"/>
</dbReference>
<dbReference type="Pfam" id="PF00017">
    <property type="entry name" value="SH2"/>
    <property type="match status" value="1"/>
</dbReference>
<feature type="compositionally biased region" description="Low complexity" evidence="4">
    <location>
        <begin position="414"/>
        <end position="424"/>
    </location>
</feature>
<evidence type="ECO:0000313" key="9">
    <source>
        <dbReference type="Proteomes" id="UP001497623"/>
    </source>
</evidence>
<feature type="compositionally biased region" description="Polar residues" evidence="4">
    <location>
        <begin position="401"/>
        <end position="413"/>
    </location>
</feature>
<feature type="region of interest" description="Disordered" evidence="4">
    <location>
        <begin position="710"/>
        <end position="739"/>
    </location>
</feature>
<name>A0AAV2RXK8_MEGNR</name>
<dbReference type="Gene3D" id="3.30.505.10">
    <property type="entry name" value="SH2 domain"/>
    <property type="match status" value="1"/>
</dbReference>
<evidence type="ECO:0000256" key="2">
    <source>
        <dbReference type="ARBA" id="ARBA00022468"/>
    </source>
</evidence>
<feature type="region of interest" description="Disordered" evidence="4">
    <location>
        <begin position="95"/>
        <end position="122"/>
    </location>
</feature>
<dbReference type="GO" id="GO:0005085">
    <property type="term" value="F:guanyl-nucleotide exchange factor activity"/>
    <property type="evidence" value="ECO:0007669"/>
    <property type="project" value="InterPro"/>
</dbReference>
<accession>A0AAV2RXK8</accession>
<dbReference type="Pfam" id="PF00788">
    <property type="entry name" value="RA"/>
    <property type="match status" value="1"/>
</dbReference>
<comment type="similarity">
    <text evidence="1">Belongs to the RIN (Ras interaction/interference) family.</text>
</comment>
<dbReference type="PROSITE" id="PS51205">
    <property type="entry name" value="VPS9"/>
    <property type="match status" value="1"/>
</dbReference>
<dbReference type="PANTHER" id="PTHR23101:SF104">
    <property type="entry name" value="PROTEIN SPRINT"/>
    <property type="match status" value="1"/>
</dbReference>
<evidence type="ECO:0000256" key="3">
    <source>
        <dbReference type="PROSITE-ProRule" id="PRU00191"/>
    </source>
</evidence>
<dbReference type="GO" id="GO:0007165">
    <property type="term" value="P:signal transduction"/>
    <property type="evidence" value="ECO:0007669"/>
    <property type="project" value="InterPro"/>
</dbReference>
<dbReference type="EMBL" id="CAXKWB010037507">
    <property type="protein sequence ID" value="CAL4150033.1"/>
    <property type="molecule type" value="Genomic_DNA"/>
</dbReference>
<feature type="compositionally biased region" description="Basic residues" evidence="4">
    <location>
        <begin position="846"/>
        <end position="856"/>
    </location>
</feature>
<keyword evidence="3" id="KW-0727">SH2 domain</keyword>
<feature type="domain" description="SH2" evidence="5">
    <location>
        <begin position="142"/>
        <end position="237"/>
    </location>
</feature>
<evidence type="ECO:0000256" key="4">
    <source>
        <dbReference type="SAM" id="MobiDB-lite"/>
    </source>
</evidence>
<dbReference type="SMART" id="SM00252">
    <property type="entry name" value="SH2"/>
    <property type="match status" value="1"/>
</dbReference>
<evidence type="ECO:0000259" key="6">
    <source>
        <dbReference type="PROSITE" id="PS50200"/>
    </source>
</evidence>
<feature type="domain" description="VPS9" evidence="7">
    <location>
        <begin position="1238"/>
        <end position="1381"/>
    </location>
</feature>
<feature type="region of interest" description="Disordered" evidence="4">
    <location>
        <begin position="401"/>
        <end position="463"/>
    </location>
</feature>
<feature type="compositionally biased region" description="Basic residues" evidence="4">
    <location>
        <begin position="616"/>
        <end position="629"/>
    </location>
</feature>
<feature type="domain" description="Ras-associating" evidence="6">
    <location>
        <begin position="1399"/>
        <end position="1489"/>
    </location>
</feature>
<dbReference type="CDD" id="cd00173">
    <property type="entry name" value="SH2"/>
    <property type="match status" value="1"/>
</dbReference>
<feature type="compositionally biased region" description="Polar residues" evidence="4">
    <location>
        <begin position="439"/>
        <end position="448"/>
    </location>
</feature>
<feature type="compositionally biased region" description="Low complexity" evidence="4">
    <location>
        <begin position="266"/>
        <end position="283"/>
    </location>
</feature>
<proteinExistence type="inferred from homology"/>
<dbReference type="Proteomes" id="UP001497623">
    <property type="component" value="Unassembled WGS sequence"/>
</dbReference>
<dbReference type="GO" id="GO:0031267">
    <property type="term" value="F:small GTPase binding"/>
    <property type="evidence" value="ECO:0007669"/>
    <property type="project" value="TreeGrafter"/>
</dbReference>
<dbReference type="GO" id="GO:0016192">
    <property type="term" value="P:vesicle-mediated transport"/>
    <property type="evidence" value="ECO:0007669"/>
    <property type="project" value="InterPro"/>
</dbReference>
<dbReference type="SMART" id="SM00314">
    <property type="entry name" value="RA"/>
    <property type="match status" value="1"/>
</dbReference>
<dbReference type="GO" id="GO:0005096">
    <property type="term" value="F:GTPase activator activity"/>
    <property type="evidence" value="ECO:0007669"/>
    <property type="project" value="UniProtKB-KW"/>
</dbReference>
<feature type="compositionally biased region" description="Basic and acidic residues" evidence="4">
    <location>
        <begin position="671"/>
        <end position="686"/>
    </location>
</feature>
<evidence type="ECO:0000259" key="5">
    <source>
        <dbReference type="PROSITE" id="PS50001"/>
    </source>
</evidence>
<dbReference type="Pfam" id="PF23268">
    <property type="entry name" value="RIN1"/>
    <property type="match status" value="1"/>
</dbReference>
<sequence>MVSLTSIWQVWETQQRHGTRETVYQQQTTTSHFPTSNSTNTHSPPPNHPPPSLPIAERSLSPVARPATKEPASITKVNGTTSSPVVEYDAPVILSTSSPQHQTSTATAVSHNRSSSDEGGSNCSAPCVILLEERLVKTYPIWFLPDLQRSGAVHLLQGKDEGNFIVRQSSKPDTLALSVRLPPDKGPYIQHYLIEIHSNGSKYSLEASDNQFDNAPALIEYYSKCCDELPVQLRLPSSIQEARSRQELASIALLGQEFWGTVMASPTVTSPTASTPTTEPTRSNAPTPSPRPSDLSFSSFGKAGITRSSSNLLSPATPGMNGLANLLSPGTPLGTPVTPGTPLGNPITPIANGTSLTGSTSSLTPIRPAPPIPFPADRSSLNLNLNLEPLDEFLKEQPPTFNSFRSSQCSTPATPLKPVTTPGTKPTPPPRSSPPGTFRCSTPNTSYPSGFKPIPLTRQSPPCEVNTPNNENCEALQRLCQPPPVPPPRWARPTVLTNSSSNITVTTTLTLNVNQVNALPIHNTDQTPSGFEVHVASLEISPSGSNTQSCSPITPIGLGGAALNNPHYTRENNTGTLNSHRESLQLHIRHNITSPQSTPCTPCTPSTPLGEESKVRMRPGRKDRRRLSNHYHESNIIDNNTAYCRSSLADKISDYEDLWSSPPREIQTPTCEDKPKMSTFKPRNEISKSMGDLSDITNINMHVLFPLDNDVNDNKNENDNDSLYDNQKLNGHVNGNSNDSLNSYRKHSSPFYMEPADCVMEEPKARINKASSRLSRKFNRYSDSNIQWKNRGKSRISLGKIDSNEDLHHSSSFENLANANSDVNRSFESENNELNAVHLSNGHLHRDSRRHSRGSGRGKPVVPPRISGDSSPEVPWRVDSSWEFKSPGGSDGEGIGEGRFPVCDNNGDTDSVIIPGERTVQDLITERLPDFTFNDTQSIAPSHTTRISEYDNVGNQSNGRNDDGIFFHQSHFNNHQHPLLQEKNKPILGCLEERIRPPLPTHYFSSAVSDSGTEFSEPWDSRKWESMMHFEDDSSIDPRSSIYTSSRHPPLLEDSDIGGNLMTDTESIMNPITADSALLSDDETTSVSGIPTLSVGYKNLDRHIQSRIMSPQLLALRHRQDAESGTPIKEYAMDLGNDKTTTFSQAVTQFINCTLSSTERDPAIVVRNVRQFMSGMKNYLVTSGEKEFEGTVKKQRSNLKATEFLNLDAILEDVLVRLVLRPLWDHINKLFVDAYTANGSIQLLASNMKYARSQPFVRLGIRPELTPPSGAALETIKSFLTSMQRVYAPREKLEYLLQCVSHIYQAMYTSGDAPASGDADDLVPMIMWVLSQAGLVSAEVEADYMWGMLLPSASQGEASYYLTAFHSAIHGMQNLSPSPESSPGNSLDSVKQEVSVVSEQGVMKIVIPDEKNGSIITRTLPIRPGTTTREVWKMMAHKMKVTNPQDYGLYKLVDGHESLLADNECPHKVKSDLTSHGFHCTFAFKRMDAKIAWPILE</sequence>
<dbReference type="InterPro" id="IPR000980">
    <property type="entry name" value="SH2"/>
</dbReference>
<keyword evidence="9" id="KW-1185">Reference proteome</keyword>
<evidence type="ECO:0000259" key="7">
    <source>
        <dbReference type="PROSITE" id="PS51205"/>
    </source>
</evidence>
<feature type="compositionally biased region" description="Low complexity" evidence="4">
    <location>
        <begin position="28"/>
        <end position="42"/>
    </location>
</feature>
<dbReference type="InterPro" id="IPR036860">
    <property type="entry name" value="SH2_dom_sf"/>
</dbReference>
<dbReference type="PROSITE" id="PS50200">
    <property type="entry name" value="RA"/>
    <property type="match status" value="1"/>
</dbReference>
<evidence type="ECO:0000256" key="1">
    <source>
        <dbReference type="ARBA" id="ARBA00006919"/>
    </source>
</evidence>
<evidence type="ECO:0008006" key="10">
    <source>
        <dbReference type="Google" id="ProtNLM"/>
    </source>
</evidence>
<dbReference type="PANTHER" id="PTHR23101">
    <property type="entry name" value="RAB GDP/GTP EXCHANGE FACTOR"/>
    <property type="match status" value="1"/>
</dbReference>
<feature type="region of interest" description="Disordered" evidence="4">
    <location>
        <begin position="590"/>
        <end position="629"/>
    </location>
</feature>
<feature type="region of interest" description="Disordered" evidence="4">
    <location>
        <begin position="266"/>
        <end position="300"/>
    </location>
</feature>
<dbReference type="SMART" id="SM00167">
    <property type="entry name" value="VPS9"/>
    <property type="match status" value="1"/>
</dbReference>
<dbReference type="CDD" id="cd01776">
    <property type="entry name" value="RA_Rin"/>
    <property type="match status" value="1"/>
</dbReference>
<dbReference type="SUPFAM" id="SSF55550">
    <property type="entry name" value="SH2 domain"/>
    <property type="match status" value="1"/>
</dbReference>
<evidence type="ECO:0000313" key="8">
    <source>
        <dbReference type="EMBL" id="CAL4150033.1"/>
    </source>
</evidence>
<organism evidence="8 9">
    <name type="scientific">Meganyctiphanes norvegica</name>
    <name type="common">Northern krill</name>
    <name type="synonym">Thysanopoda norvegica</name>
    <dbReference type="NCBI Taxonomy" id="48144"/>
    <lineage>
        <taxon>Eukaryota</taxon>
        <taxon>Metazoa</taxon>
        <taxon>Ecdysozoa</taxon>
        <taxon>Arthropoda</taxon>
        <taxon>Crustacea</taxon>
        <taxon>Multicrustacea</taxon>
        <taxon>Malacostraca</taxon>
        <taxon>Eumalacostraca</taxon>
        <taxon>Eucarida</taxon>
        <taxon>Euphausiacea</taxon>
        <taxon>Euphausiidae</taxon>
        <taxon>Meganyctiphanes</taxon>
    </lineage>
</organism>
<feature type="region of interest" description="Disordered" evidence="4">
    <location>
        <begin position="839"/>
        <end position="879"/>
    </location>
</feature>
<dbReference type="InterPro" id="IPR000159">
    <property type="entry name" value="RA_dom"/>
</dbReference>
<feature type="compositionally biased region" description="Low complexity" evidence="4">
    <location>
        <begin position="593"/>
        <end position="608"/>
    </location>
</feature>
<dbReference type="InterPro" id="IPR045046">
    <property type="entry name" value="Vps9-like"/>
</dbReference>
<dbReference type="Pfam" id="PF02204">
    <property type="entry name" value="VPS9"/>
    <property type="match status" value="1"/>
</dbReference>
<keyword evidence="2" id="KW-0343">GTPase activation</keyword>
<dbReference type="PROSITE" id="PS50001">
    <property type="entry name" value="SH2"/>
    <property type="match status" value="1"/>
</dbReference>
<dbReference type="GO" id="GO:0030139">
    <property type="term" value="C:endocytic vesicle"/>
    <property type="evidence" value="ECO:0007669"/>
    <property type="project" value="TreeGrafter"/>
</dbReference>
<feature type="compositionally biased region" description="Polar residues" evidence="4">
    <location>
        <begin position="723"/>
        <end position="739"/>
    </location>
</feature>
<dbReference type="SUPFAM" id="SSF109993">
    <property type="entry name" value="VPS9 domain"/>
    <property type="match status" value="1"/>
</dbReference>
<dbReference type="InterPro" id="IPR037191">
    <property type="entry name" value="VPS9_dom_sf"/>
</dbReference>
<dbReference type="Gene3D" id="1.20.1050.80">
    <property type="entry name" value="VPS9 domain"/>
    <property type="match status" value="1"/>
</dbReference>
<dbReference type="InterPro" id="IPR029071">
    <property type="entry name" value="Ubiquitin-like_domsf"/>
</dbReference>
<feature type="region of interest" description="Disordered" evidence="4">
    <location>
        <begin position="14"/>
        <end position="57"/>
    </location>
</feature>
<protein>
    <recommendedName>
        <fullName evidence="10">Protein sprint</fullName>
    </recommendedName>
</protein>
<gene>
    <name evidence="8" type="ORF">MNOR_LOCUS30527</name>
</gene>